<evidence type="ECO:0000256" key="4">
    <source>
        <dbReference type="ARBA" id="ARBA00022840"/>
    </source>
</evidence>
<evidence type="ECO:0000313" key="8">
    <source>
        <dbReference type="EMBL" id="KKC38790.1"/>
    </source>
</evidence>
<dbReference type="Gene3D" id="3.40.50.300">
    <property type="entry name" value="P-loop containing nucleotide triphosphate hydrolases"/>
    <property type="match status" value="1"/>
</dbReference>
<sequence>MKLTATNLSFGYGHGLIGEAVDITINGGVTCLLGPNGAGKTTLFKTMLGLLTPSHGTVTLDEKPLTNWRREDLARAVAYVPQAHAVLFPFTVRDVVLMGRAARVPAFAAPSRSDIAIADACLDRLGLSHLADRPYTEISGGERQIALIARALAQEPSILIMDEPTASLDYGNQLRVLSHVRTLASQGISVVLSTHNPEHALLCADRVALFHERRIIAIGAPGDVLTAAAIKQLYGVDVVIGRLPGSAAATIAPVPFDKEIHNGP</sequence>
<dbReference type="PANTHER" id="PTHR42734:SF19">
    <property type="entry name" value="IRON COMPOUNDS ABC TRANSPORTER, ATP-BINDING PROTEIN"/>
    <property type="match status" value="1"/>
</dbReference>
<dbReference type="InterPro" id="IPR027417">
    <property type="entry name" value="P-loop_NTPase"/>
</dbReference>
<dbReference type="Pfam" id="PF00005">
    <property type="entry name" value="ABC_tran"/>
    <property type="match status" value="1"/>
</dbReference>
<dbReference type="InterPro" id="IPR003593">
    <property type="entry name" value="AAA+_ATPase"/>
</dbReference>
<keyword evidence="3" id="KW-0547">Nucleotide-binding</keyword>
<dbReference type="STRING" id="1293439.WH87_07760"/>
<dbReference type="OrthoDB" id="9805601at2"/>
<feature type="domain" description="ABC transporter" evidence="7">
    <location>
        <begin position="3"/>
        <end position="237"/>
    </location>
</feature>
<keyword evidence="4" id="KW-0067">ATP-binding</keyword>
<dbReference type="SMART" id="SM00382">
    <property type="entry name" value="AAA"/>
    <property type="match status" value="1"/>
</dbReference>
<comment type="caution">
    <text evidence="8">The sequence shown here is derived from an EMBL/GenBank/DDBJ whole genome shotgun (WGS) entry which is preliminary data.</text>
</comment>
<protein>
    <submittedName>
        <fullName evidence="8">ABC transporter</fullName>
    </submittedName>
</protein>
<dbReference type="PROSITE" id="PS50893">
    <property type="entry name" value="ABC_TRANSPORTER_2"/>
    <property type="match status" value="1"/>
</dbReference>
<keyword evidence="5" id="KW-0864">Zinc transport</keyword>
<proteinExistence type="inferred from homology"/>
<dbReference type="FunFam" id="3.40.50.300:FF:000134">
    <property type="entry name" value="Iron-enterobactin ABC transporter ATP-binding protein"/>
    <property type="match status" value="1"/>
</dbReference>
<gene>
    <name evidence="8" type="ORF">WH87_07760</name>
</gene>
<keyword evidence="2" id="KW-0813">Transport</keyword>
<keyword evidence="6" id="KW-0406">Ion transport</keyword>
<dbReference type="CDD" id="cd03214">
    <property type="entry name" value="ABC_Iron-Siderophores_B12_Hemin"/>
    <property type="match status" value="1"/>
</dbReference>
<dbReference type="EMBL" id="LANJ01000012">
    <property type="protein sequence ID" value="KKC38790.1"/>
    <property type="molecule type" value="Genomic_DNA"/>
</dbReference>
<dbReference type="GO" id="GO:0016887">
    <property type="term" value="F:ATP hydrolysis activity"/>
    <property type="evidence" value="ECO:0007669"/>
    <property type="project" value="InterPro"/>
</dbReference>
<evidence type="ECO:0000256" key="2">
    <source>
        <dbReference type="ARBA" id="ARBA00022448"/>
    </source>
</evidence>
<organism evidence="8 9">
    <name type="scientific">Devosia epidermidihirudinis</name>
    <dbReference type="NCBI Taxonomy" id="1293439"/>
    <lineage>
        <taxon>Bacteria</taxon>
        <taxon>Pseudomonadati</taxon>
        <taxon>Pseudomonadota</taxon>
        <taxon>Alphaproteobacteria</taxon>
        <taxon>Hyphomicrobiales</taxon>
        <taxon>Devosiaceae</taxon>
        <taxon>Devosia</taxon>
    </lineage>
</organism>
<keyword evidence="5" id="KW-0862">Zinc</keyword>
<dbReference type="SUPFAM" id="SSF52540">
    <property type="entry name" value="P-loop containing nucleoside triphosphate hydrolases"/>
    <property type="match status" value="1"/>
</dbReference>
<dbReference type="GO" id="GO:0006829">
    <property type="term" value="P:zinc ion transport"/>
    <property type="evidence" value="ECO:0007669"/>
    <property type="project" value="UniProtKB-KW"/>
</dbReference>
<evidence type="ECO:0000256" key="5">
    <source>
        <dbReference type="ARBA" id="ARBA00022906"/>
    </source>
</evidence>
<dbReference type="RefSeq" id="WP_046140305.1">
    <property type="nucleotide sequence ID" value="NZ_LANJ01000012.1"/>
</dbReference>
<dbReference type="GO" id="GO:0005524">
    <property type="term" value="F:ATP binding"/>
    <property type="evidence" value="ECO:0007669"/>
    <property type="project" value="UniProtKB-KW"/>
</dbReference>
<evidence type="ECO:0000313" key="9">
    <source>
        <dbReference type="Proteomes" id="UP000033411"/>
    </source>
</evidence>
<name>A0A0F5QCV1_9HYPH</name>
<dbReference type="AlphaFoldDB" id="A0A0F5QCV1"/>
<dbReference type="InterPro" id="IPR003439">
    <property type="entry name" value="ABC_transporter-like_ATP-bd"/>
</dbReference>
<evidence type="ECO:0000256" key="6">
    <source>
        <dbReference type="ARBA" id="ARBA00023065"/>
    </source>
</evidence>
<comment type="similarity">
    <text evidence="1">Belongs to the ABC transporter superfamily.</text>
</comment>
<dbReference type="InterPro" id="IPR050153">
    <property type="entry name" value="Metal_Ion_Import_ABC"/>
</dbReference>
<keyword evidence="9" id="KW-1185">Reference proteome</keyword>
<reference evidence="8 9" key="1">
    <citation type="submission" date="2015-03" db="EMBL/GenBank/DDBJ databases">
        <authorList>
            <person name="Lepp D."/>
            <person name="Hassan Y.I."/>
            <person name="Li X.-Z."/>
            <person name="Zhou T."/>
        </authorList>
    </citation>
    <scope>NUCLEOTIDE SEQUENCE [LARGE SCALE GENOMIC DNA]</scope>
    <source>
        <strain evidence="8 9">E84</strain>
    </source>
</reference>
<dbReference type="PANTHER" id="PTHR42734">
    <property type="entry name" value="METAL TRANSPORT SYSTEM ATP-BINDING PROTEIN TM_0124-RELATED"/>
    <property type="match status" value="1"/>
</dbReference>
<dbReference type="PATRIC" id="fig|1293439.3.peg.1125"/>
<accession>A0A0F5QCV1</accession>
<evidence type="ECO:0000259" key="7">
    <source>
        <dbReference type="PROSITE" id="PS50893"/>
    </source>
</evidence>
<dbReference type="Proteomes" id="UP000033411">
    <property type="component" value="Unassembled WGS sequence"/>
</dbReference>
<evidence type="ECO:0000256" key="3">
    <source>
        <dbReference type="ARBA" id="ARBA00022741"/>
    </source>
</evidence>
<evidence type="ECO:0000256" key="1">
    <source>
        <dbReference type="ARBA" id="ARBA00005417"/>
    </source>
</evidence>